<name>A0A8S3X4K1_PARAO</name>
<proteinExistence type="predicted"/>
<dbReference type="Pfam" id="PF24529">
    <property type="entry name" value="CFAP47"/>
    <property type="match status" value="1"/>
</dbReference>
<evidence type="ECO:0000259" key="1">
    <source>
        <dbReference type="Pfam" id="PF24529"/>
    </source>
</evidence>
<dbReference type="GO" id="GO:0005929">
    <property type="term" value="C:cilium"/>
    <property type="evidence" value="ECO:0007669"/>
    <property type="project" value="TreeGrafter"/>
</dbReference>
<gene>
    <name evidence="2" type="ORF">PAPOLLO_LOCUS13487</name>
</gene>
<dbReference type="PANTHER" id="PTHR45912:SF3">
    <property type="entry name" value="CILIA- AND FLAGELLA-ASSOCIATED PROTEIN 47"/>
    <property type="match status" value="1"/>
</dbReference>
<sequence length="607" mass="70239">MVTSDSYTTSSSIKIYNKFNVDIDFKWSFPQNDTPFEVIPNISLVPGNSCRMCDIIYKCLPTKHKTFEIDFNFENKTIPVELNIITRKISVKFLQPSLTFYNIGLNLEITKKVLLENSSRELAFFYVVEPLIPGFRIEPMSGQIHPKMILTFDVIVKISCIIEFTFDIILKINNKENVVLPVSGNVVEPKINIQPKNVFMPRIPCNMSTYIQVILQNTGYARSEIDVLHMNDENFFNVYVNKGNEKYRVSKLNIDAGQSETIFIQVRGMHRKEYDYYMPVRINGLIGPPNNNPQSHDMRYYVQKYEQTSNKDEKIQQVKEVHAMYKEVINLLKSRGANLWAVESKFLLSYDQFVTFTENIPLKYREPSTSSDFDEDTKYKFYARRLNLTDKEVVLTGIPKESGQDVLEHKVYFDLICMDTQIRNTWVWFRSSIGEFFIKVTSQPRCEIVTGTVYAHIDKWPLIPCSCSESCECYRTTVLMIPHRNELMIKSLRCALLKNASENMIEIFDELVETATGRTILSILLVEGGTNMSEVQHMLRNETSFLVTARGLELRFDRVTLTQHTDATLVLPVTVPAHDISEKYSVTFTSECGMDLRSYCVLFVERE</sequence>
<reference evidence="2" key="1">
    <citation type="submission" date="2021-04" db="EMBL/GenBank/DDBJ databases">
        <authorList>
            <person name="Tunstrom K."/>
        </authorList>
    </citation>
    <scope>NUCLEOTIDE SEQUENCE</scope>
</reference>
<comment type="caution">
    <text evidence="2">The sequence shown here is derived from an EMBL/GenBank/DDBJ whole genome shotgun (WGS) entry which is preliminary data.</text>
</comment>
<dbReference type="InterPro" id="IPR056343">
    <property type="entry name" value="CFAP47_dom"/>
</dbReference>
<evidence type="ECO:0000313" key="3">
    <source>
        <dbReference type="Proteomes" id="UP000691718"/>
    </source>
</evidence>
<dbReference type="PANTHER" id="PTHR45912">
    <property type="entry name" value="CILIA- AND FLAGELLA-ASSOCIATED PROTEIN 47"/>
    <property type="match status" value="1"/>
</dbReference>
<dbReference type="AlphaFoldDB" id="A0A8S3X4K1"/>
<organism evidence="2 3">
    <name type="scientific">Parnassius apollo</name>
    <name type="common">Apollo butterfly</name>
    <name type="synonym">Papilio apollo</name>
    <dbReference type="NCBI Taxonomy" id="110799"/>
    <lineage>
        <taxon>Eukaryota</taxon>
        <taxon>Metazoa</taxon>
        <taxon>Ecdysozoa</taxon>
        <taxon>Arthropoda</taxon>
        <taxon>Hexapoda</taxon>
        <taxon>Insecta</taxon>
        <taxon>Pterygota</taxon>
        <taxon>Neoptera</taxon>
        <taxon>Endopterygota</taxon>
        <taxon>Lepidoptera</taxon>
        <taxon>Glossata</taxon>
        <taxon>Ditrysia</taxon>
        <taxon>Papilionoidea</taxon>
        <taxon>Papilionidae</taxon>
        <taxon>Parnassiinae</taxon>
        <taxon>Parnassini</taxon>
        <taxon>Parnassius</taxon>
        <taxon>Parnassius</taxon>
    </lineage>
</organism>
<evidence type="ECO:0000313" key="2">
    <source>
        <dbReference type="EMBL" id="CAG4998910.1"/>
    </source>
</evidence>
<keyword evidence="3" id="KW-1185">Reference proteome</keyword>
<dbReference type="GO" id="GO:0060271">
    <property type="term" value="P:cilium assembly"/>
    <property type="evidence" value="ECO:0007669"/>
    <property type="project" value="TreeGrafter"/>
</dbReference>
<protein>
    <submittedName>
        <fullName evidence="2">(apollo) hypothetical protein</fullName>
    </submittedName>
</protein>
<accession>A0A8S3X4K1</accession>
<dbReference type="Proteomes" id="UP000691718">
    <property type="component" value="Unassembled WGS sequence"/>
</dbReference>
<dbReference type="EMBL" id="CAJQZP010000935">
    <property type="protein sequence ID" value="CAG4998910.1"/>
    <property type="molecule type" value="Genomic_DNA"/>
</dbReference>
<feature type="domain" description="Cilia- and flagella-associated protein 47" evidence="1">
    <location>
        <begin position="309"/>
        <end position="362"/>
    </location>
</feature>
<dbReference type="OrthoDB" id="10060824at2759"/>